<dbReference type="GO" id="GO:0000214">
    <property type="term" value="C:tRNA-intron endonuclease complex"/>
    <property type="evidence" value="ECO:0007669"/>
    <property type="project" value="EnsemblFungi"/>
</dbReference>
<dbReference type="GO" id="GO:0000213">
    <property type="term" value="F:tRNA-intron lyase activity"/>
    <property type="evidence" value="ECO:0007669"/>
    <property type="project" value="EnsemblFungi"/>
</dbReference>
<proteinExistence type="inferred from homology"/>
<sequence>MSVGVIEVVEDSAVRSALVDSDAEGDELSQDWSHIAKLSKSQVVVPKRGEKDYGPDGTDAQELLLYKARKAMFDSLSDAARGTVIKNLTHAFYVPELHSAFVPKPKGSFMHTIGKVDRKGVCWLTFHELVYLAERGTITPYFKHSERQDHDLDPSLSIEDLYMLFKSPQEADEFAVYAHLKRLGFIVMNSQPRQEMTHREVPKAIPSLFQSFRSLARRQFDIFRTPTYHPLQFHLMRYTSSGQIYDALSKLIPHYVAPKTIQDLQGEKLLTLKEGDSSRSFTFDVWKPQGSFKKKAPGWPDFQVLVVNKNTKDYKFPTYSEMKLLFKNLNTKVDSLVPESLSGKTPPEKGKAQRQSKPVAPHVEQQRRLKKGYRSFILALMDDGLISFVRLTESDFGSEKVWFDPKRSPIIKSNSRNKRKTSSDRSAGK</sequence>
<dbReference type="STRING" id="1266660.A0A1G4J5P4"/>
<dbReference type="Proteomes" id="UP000190274">
    <property type="component" value="Chromosome D"/>
</dbReference>
<dbReference type="GO" id="GO:0000379">
    <property type="term" value="P:tRNA-type intron splice site recognition and cleavage"/>
    <property type="evidence" value="ECO:0007669"/>
    <property type="project" value="EnsemblFungi"/>
</dbReference>
<dbReference type="InterPro" id="IPR024336">
    <property type="entry name" value="tRNA_splic_suSen54_N"/>
</dbReference>
<protein>
    <submittedName>
        <fullName evidence="5">LADA_0D04236g1_1</fullName>
    </submittedName>
</protein>
<feature type="domain" description="tRNA-splicing endonuclease subunit Sen54 N-terminal" evidence="4">
    <location>
        <begin position="73"/>
        <end position="141"/>
    </location>
</feature>
<feature type="region of interest" description="Disordered" evidence="3">
    <location>
        <begin position="337"/>
        <end position="365"/>
    </location>
</feature>
<feature type="region of interest" description="Disordered" evidence="3">
    <location>
        <begin position="407"/>
        <end position="429"/>
    </location>
</feature>
<evidence type="ECO:0000259" key="4">
    <source>
        <dbReference type="Pfam" id="PF12928"/>
    </source>
</evidence>
<keyword evidence="6" id="KW-1185">Reference proteome</keyword>
<name>A0A1G4J5P4_9SACH</name>
<dbReference type="OrthoDB" id="408683at2759"/>
<dbReference type="Pfam" id="PF12928">
    <property type="entry name" value="tRNA_int_end_N2"/>
    <property type="match status" value="1"/>
</dbReference>
<dbReference type="PANTHER" id="PTHR21027:SF1">
    <property type="entry name" value="TRNA-SPLICING ENDONUCLEASE SUBUNIT SEN54"/>
    <property type="match status" value="1"/>
</dbReference>
<comment type="similarity">
    <text evidence="1">Belongs to the SEN54 family.</text>
</comment>
<evidence type="ECO:0000256" key="2">
    <source>
        <dbReference type="ARBA" id="ARBA00022694"/>
    </source>
</evidence>
<organism evidence="5 6">
    <name type="scientific">Lachancea dasiensis</name>
    <dbReference type="NCBI Taxonomy" id="1072105"/>
    <lineage>
        <taxon>Eukaryota</taxon>
        <taxon>Fungi</taxon>
        <taxon>Dikarya</taxon>
        <taxon>Ascomycota</taxon>
        <taxon>Saccharomycotina</taxon>
        <taxon>Saccharomycetes</taxon>
        <taxon>Saccharomycetales</taxon>
        <taxon>Saccharomycetaceae</taxon>
        <taxon>Lachancea</taxon>
    </lineage>
</organism>
<accession>A0A1G4J5P4</accession>
<keyword evidence="2" id="KW-0819">tRNA processing</keyword>
<dbReference type="EMBL" id="LT598454">
    <property type="protein sequence ID" value="SCU84856.1"/>
    <property type="molecule type" value="Genomic_DNA"/>
</dbReference>
<gene>
    <name evidence="5" type="ORF">LADA_0D04236G</name>
</gene>
<evidence type="ECO:0000256" key="1">
    <source>
        <dbReference type="ARBA" id="ARBA00005736"/>
    </source>
</evidence>
<dbReference type="InterPro" id="IPR024337">
    <property type="entry name" value="tRNA_splic_suSen54"/>
</dbReference>
<evidence type="ECO:0000313" key="5">
    <source>
        <dbReference type="EMBL" id="SCU84856.1"/>
    </source>
</evidence>
<dbReference type="PANTHER" id="PTHR21027">
    <property type="entry name" value="TRNA-SPLICING ENDONUCLEASE SUBUNIT SEN54"/>
    <property type="match status" value="1"/>
</dbReference>
<dbReference type="GO" id="GO:0005741">
    <property type="term" value="C:mitochondrial outer membrane"/>
    <property type="evidence" value="ECO:0007669"/>
    <property type="project" value="EnsemblFungi"/>
</dbReference>
<evidence type="ECO:0000313" key="6">
    <source>
        <dbReference type="Proteomes" id="UP000190274"/>
    </source>
</evidence>
<reference evidence="5 6" key="1">
    <citation type="submission" date="2016-03" db="EMBL/GenBank/DDBJ databases">
        <authorList>
            <person name="Devillers H."/>
        </authorList>
    </citation>
    <scope>NUCLEOTIDE SEQUENCE [LARGE SCALE GENOMIC DNA]</scope>
    <source>
        <strain evidence="5">CBS 10888</strain>
    </source>
</reference>
<dbReference type="AlphaFoldDB" id="A0A1G4J5P4"/>
<evidence type="ECO:0000256" key="3">
    <source>
        <dbReference type="SAM" id="MobiDB-lite"/>
    </source>
</evidence>